<accession>A0A347VN39</accession>
<organism evidence="2 3">
    <name type="scientific">Helicobacter saguini</name>
    <dbReference type="NCBI Taxonomy" id="1548018"/>
    <lineage>
        <taxon>Bacteria</taxon>
        <taxon>Pseudomonadati</taxon>
        <taxon>Campylobacterota</taxon>
        <taxon>Epsilonproteobacteria</taxon>
        <taxon>Campylobacterales</taxon>
        <taxon>Helicobacteraceae</taxon>
        <taxon>Helicobacter</taxon>
    </lineage>
</organism>
<dbReference type="AlphaFoldDB" id="A0A347VN39"/>
<dbReference type="Proteomes" id="UP000477070">
    <property type="component" value="Unassembled WGS sequence"/>
</dbReference>
<gene>
    <name evidence="1" type="ORF">DCO61_07075</name>
    <name evidence="2" type="ORF">LS64_001755</name>
</gene>
<evidence type="ECO:0000313" key="4">
    <source>
        <dbReference type="Proteomes" id="UP000477070"/>
    </source>
</evidence>
<reference evidence="2" key="3">
    <citation type="submission" date="2018-04" db="EMBL/GenBank/DDBJ databases">
        <authorList>
            <person name="Sheh A."/>
            <person name="Shen Z."/>
            <person name="Mannion A.J."/>
            <person name="Fox J.G."/>
        </authorList>
    </citation>
    <scope>NUCLEOTIDE SEQUENCE</scope>
    <source>
        <strain evidence="2">MIT 97-6194</strain>
    </source>
</reference>
<protein>
    <submittedName>
        <fullName evidence="2">Uncharacterized protein</fullName>
    </submittedName>
</protein>
<proteinExistence type="predicted"/>
<comment type="caution">
    <text evidence="2">The sequence shown here is derived from an EMBL/GenBank/DDBJ whole genome shotgun (WGS) entry which is preliminary data.</text>
</comment>
<sequence>MRHHRVLSGESYEAQEIRKNPKKDYFLRDTNAWVSAHVDVITGKVLYSYDGMTFKICSFDDFFYKMNAVHVE</sequence>
<dbReference type="EMBL" id="JRMP02000002">
    <property type="protein sequence ID" value="TLD95604.1"/>
    <property type="molecule type" value="Genomic_DNA"/>
</dbReference>
<evidence type="ECO:0000313" key="3">
    <source>
        <dbReference type="Proteomes" id="UP000029714"/>
    </source>
</evidence>
<evidence type="ECO:0000313" key="1">
    <source>
        <dbReference type="EMBL" id="MWV69765.1"/>
    </source>
</evidence>
<reference evidence="1 4" key="4">
    <citation type="submission" date="2019-12" db="EMBL/GenBank/DDBJ databases">
        <title>Multi-Generational Helicobacter saguini Isolates.</title>
        <authorList>
            <person name="Mannion A."/>
            <person name="Shen Z."/>
            <person name="Fox J.G."/>
        </authorList>
    </citation>
    <scope>NUCLEOTIDE SEQUENCE [LARGE SCALE GENOMIC DNA]</scope>
    <source>
        <strain evidence="1">16-048</strain>
        <strain evidence="4">16-048 (F4)</strain>
    </source>
</reference>
<dbReference type="EMBL" id="QBIU01000001">
    <property type="protein sequence ID" value="MWV69765.1"/>
    <property type="molecule type" value="Genomic_DNA"/>
</dbReference>
<reference evidence="2 3" key="1">
    <citation type="journal article" date="2014" name="Genome Announc.">
        <title>Draft genome sequences of eight enterohepatic helicobacter species isolated from both laboratory and wild rodents.</title>
        <authorList>
            <person name="Sheh A."/>
            <person name="Shen Z."/>
            <person name="Fox J.G."/>
        </authorList>
    </citation>
    <scope>NUCLEOTIDE SEQUENCE [LARGE SCALE GENOMIC DNA]</scope>
    <source>
        <strain evidence="2 3">MIT 97-6194</strain>
    </source>
</reference>
<dbReference type="STRING" id="1548018.LS64_09615"/>
<evidence type="ECO:0000313" key="2">
    <source>
        <dbReference type="EMBL" id="TLD95604.1"/>
    </source>
</evidence>
<reference evidence="2 3" key="2">
    <citation type="journal article" date="2016" name="Infect. Immun.">
        <title>Helicobacter saguini, a Novel Helicobacter Isolated from Cotton-Top Tamarins with Ulcerative Colitis, Has Proinflammatory Properties and Induces Typhlocolitis and Dysplasia in Gnotobiotic IL-10-/- Mice.</title>
        <authorList>
            <person name="Shen Z."/>
            <person name="Mannion A."/>
            <person name="Whary M.T."/>
            <person name="Muthupalani S."/>
            <person name="Sheh A."/>
            <person name="Feng Y."/>
            <person name="Gong G."/>
            <person name="Vandamme P."/>
            <person name="Holcombe H.R."/>
            <person name="Paster B.J."/>
            <person name="Fox J.G."/>
        </authorList>
    </citation>
    <scope>NUCLEOTIDE SEQUENCE [LARGE SCALE GENOMIC DNA]</scope>
    <source>
        <strain evidence="2 3">MIT 97-6194</strain>
    </source>
</reference>
<dbReference type="Proteomes" id="UP000029714">
    <property type="component" value="Unassembled WGS sequence"/>
</dbReference>
<keyword evidence="3" id="KW-1185">Reference proteome</keyword>
<dbReference type="RefSeq" id="WP_034572622.1">
    <property type="nucleotide sequence ID" value="NZ_JRMP02000002.1"/>
</dbReference>
<name>A0A347VN39_9HELI</name>